<comment type="similarity">
    <text evidence="6">Belongs to the major facilitator superfamily. Spinster (TC 2.A.1.49) family.</text>
</comment>
<feature type="transmembrane region" description="Helical" evidence="7">
    <location>
        <begin position="274"/>
        <end position="295"/>
    </location>
</feature>
<dbReference type="InterPro" id="IPR011701">
    <property type="entry name" value="MFS"/>
</dbReference>
<evidence type="ECO:0000256" key="1">
    <source>
        <dbReference type="ARBA" id="ARBA00004141"/>
    </source>
</evidence>
<protein>
    <submittedName>
        <fullName evidence="9">Protein spinster</fullName>
    </submittedName>
</protein>
<evidence type="ECO:0000256" key="5">
    <source>
        <dbReference type="ARBA" id="ARBA00023136"/>
    </source>
</evidence>
<dbReference type="InterPro" id="IPR044770">
    <property type="entry name" value="MFS_spinster-like"/>
</dbReference>
<dbReference type="OrthoDB" id="6770063at2759"/>
<dbReference type="AlphaFoldDB" id="A0A0L7QYX8"/>
<dbReference type="CDD" id="cd17328">
    <property type="entry name" value="MFS_spinster_like"/>
    <property type="match status" value="1"/>
</dbReference>
<evidence type="ECO:0000256" key="4">
    <source>
        <dbReference type="ARBA" id="ARBA00022989"/>
    </source>
</evidence>
<feature type="transmembrane region" description="Helical" evidence="7">
    <location>
        <begin position="474"/>
        <end position="497"/>
    </location>
</feature>
<reference evidence="9 10" key="1">
    <citation type="submission" date="2015-07" db="EMBL/GenBank/DDBJ databases">
        <title>The genome of Habropoda laboriosa.</title>
        <authorList>
            <person name="Pan H."/>
            <person name="Kapheim K."/>
        </authorList>
    </citation>
    <scope>NUCLEOTIDE SEQUENCE [LARGE SCALE GENOMIC DNA]</scope>
    <source>
        <strain evidence="9">0110345459</strain>
    </source>
</reference>
<proteinExistence type="inferred from homology"/>
<evidence type="ECO:0000256" key="3">
    <source>
        <dbReference type="ARBA" id="ARBA00022692"/>
    </source>
</evidence>
<feature type="domain" description="Major facilitator superfamily (MFS) profile" evidence="8">
    <location>
        <begin position="50"/>
        <end position="498"/>
    </location>
</feature>
<dbReference type="PANTHER" id="PTHR23505">
    <property type="entry name" value="SPINSTER"/>
    <property type="match status" value="1"/>
</dbReference>
<evidence type="ECO:0000256" key="2">
    <source>
        <dbReference type="ARBA" id="ARBA00022448"/>
    </source>
</evidence>
<feature type="transmembrane region" description="Helical" evidence="7">
    <location>
        <begin position="222"/>
        <end position="242"/>
    </location>
</feature>
<keyword evidence="2" id="KW-0813">Transport</keyword>
<name>A0A0L7QYX8_9HYME</name>
<feature type="transmembrane region" description="Helical" evidence="7">
    <location>
        <begin position="383"/>
        <end position="407"/>
    </location>
</feature>
<dbReference type="GO" id="GO:0016020">
    <property type="term" value="C:membrane"/>
    <property type="evidence" value="ECO:0007669"/>
    <property type="project" value="UniProtKB-SubCell"/>
</dbReference>
<dbReference type="InterPro" id="IPR020846">
    <property type="entry name" value="MFS_dom"/>
</dbReference>
<dbReference type="InterPro" id="IPR036259">
    <property type="entry name" value="MFS_trans_sf"/>
</dbReference>
<feature type="transmembrane region" description="Helical" evidence="7">
    <location>
        <begin position="88"/>
        <end position="108"/>
    </location>
</feature>
<dbReference type="Proteomes" id="UP000053825">
    <property type="component" value="Unassembled WGS sequence"/>
</dbReference>
<keyword evidence="5 7" id="KW-0472">Membrane</keyword>
<dbReference type="Pfam" id="PF07690">
    <property type="entry name" value="MFS_1"/>
    <property type="match status" value="1"/>
</dbReference>
<keyword evidence="3 7" id="KW-0812">Transmembrane</keyword>
<dbReference type="EMBL" id="KQ414685">
    <property type="protein sequence ID" value="KOC63820.1"/>
    <property type="molecule type" value="Genomic_DNA"/>
</dbReference>
<evidence type="ECO:0000256" key="7">
    <source>
        <dbReference type="SAM" id="Phobius"/>
    </source>
</evidence>
<sequence length="511" mass="56344">MADEGIITNASTYEYHMVNAENAQNTSKEQRINGKMLSDMRLVSKSDWLAVGVLCFVNLINYMDRFTIAGVLTDIKNDFNMRNDQSGLLQTAFILSYMVFAPLFGYLGDRYNRKILMSCGVFLWCLTTFIGSFMKAGLQFIIYNHWAVLGCTTFNTFLLFRALVGIGEASYSTIAPTIISDLFVKDMRSKMLAMFYFAIPVGSGLGYITGGETSRATGAWQWGLRITPLLGIVAIILLLTVVRDPIRGEREGGVYLTNTKWSNDVKALLKNPSFMLSTAGFTCVAFVTGALAWWAPTFLQLGFALHSNAHKVDADDVAYKFGLIGMAAGLIGVPLGSYLAQKLRVRWKRADPLICAAGLLISVPLLFFATITANTNSVLCYTLIFFGQLSLNVNWSIVADILLYVVIPTRRSTAEAFQILIAHAFGDAGSPYLIGLLSEGLKTVLLPNLSIGSGTNQVPHEISDTFLEFRSLQYALFLTMFVEVIGSLFFFLTALYIEKDKALVDLMIAGK</sequence>
<dbReference type="SUPFAM" id="SSF103473">
    <property type="entry name" value="MFS general substrate transporter"/>
    <property type="match status" value="1"/>
</dbReference>
<feature type="transmembrane region" description="Helical" evidence="7">
    <location>
        <begin position="317"/>
        <end position="340"/>
    </location>
</feature>
<evidence type="ECO:0000256" key="6">
    <source>
        <dbReference type="ARBA" id="ARBA00024338"/>
    </source>
</evidence>
<dbReference type="Gene3D" id="1.20.1250.20">
    <property type="entry name" value="MFS general substrate transporter like domains"/>
    <property type="match status" value="1"/>
</dbReference>
<evidence type="ECO:0000259" key="8">
    <source>
        <dbReference type="PROSITE" id="PS50850"/>
    </source>
</evidence>
<gene>
    <name evidence="9" type="ORF">WH47_01150</name>
</gene>
<feature type="transmembrane region" description="Helical" evidence="7">
    <location>
        <begin position="352"/>
        <end position="371"/>
    </location>
</feature>
<feature type="transmembrane region" description="Helical" evidence="7">
    <location>
        <begin position="192"/>
        <end position="210"/>
    </location>
</feature>
<dbReference type="GO" id="GO:0022857">
    <property type="term" value="F:transmembrane transporter activity"/>
    <property type="evidence" value="ECO:0007669"/>
    <property type="project" value="InterPro"/>
</dbReference>
<comment type="subcellular location">
    <subcellularLocation>
        <location evidence="1">Membrane</location>
        <topology evidence="1">Multi-pass membrane protein</topology>
    </subcellularLocation>
</comment>
<evidence type="ECO:0000313" key="10">
    <source>
        <dbReference type="Proteomes" id="UP000053825"/>
    </source>
</evidence>
<evidence type="ECO:0000313" key="9">
    <source>
        <dbReference type="EMBL" id="KOC63820.1"/>
    </source>
</evidence>
<feature type="transmembrane region" description="Helical" evidence="7">
    <location>
        <begin position="115"/>
        <end position="134"/>
    </location>
</feature>
<dbReference type="PANTHER" id="PTHR23505:SF79">
    <property type="entry name" value="PROTEIN SPINSTER"/>
    <property type="match status" value="1"/>
</dbReference>
<dbReference type="STRING" id="597456.A0A0L7QYX8"/>
<dbReference type="PROSITE" id="PS50850">
    <property type="entry name" value="MFS"/>
    <property type="match status" value="1"/>
</dbReference>
<feature type="transmembrane region" description="Helical" evidence="7">
    <location>
        <begin position="48"/>
        <end position="68"/>
    </location>
</feature>
<organism evidence="9 10">
    <name type="scientific">Habropoda laboriosa</name>
    <dbReference type="NCBI Taxonomy" id="597456"/>
    <lineage>
        <taxon>Eukaryota</taxon>
        <taxon>Metazoa</taxon>
        <taxon>Ecdysozoa</taxon>
        <taxon>Arthropoda</taxon>
        <taxon>Hexapoda</taxon>
        <taxon>Insecta</taxon>
        <taxon>Pterygota</taxon>
        <taxon>Neoptera</taxon>
        <taxon>Endopterygota</taxon>
        <taxon>Hymenoptera</taxon>
        <taxon>Apocrita</taxon>
        <taxon>Aculeata</taxon>
        <taxon>Apoidea</taxon>
        <taxon>Anthophila</taxon>
        <taxon>Apidae</taxon>
        <taxon>Habropoda</taxon>
    </lineage>
</organism>
<keyword evidence="10" id="KW-1185">Reference proteome</keyword>
<keyword evidence="4 7" id="KW-1133">Transmembrane helix</keyword>
<accession>A0A0L7QYX8</accession>